<evidence type="ECO:0000313" key="3">
    <source>
        <dbReference type="EMBL" id="WDH84095.1"/>
    </source>
</evidence>
<dbReference type="GO" id="GO:0004519">
    <property type="term" value="F:endonuclease activity"/>
    <property type="evidence" value="ECO:0007669"/>
    <property type="project" value="UniProtKB-KW"/>
</dbReference>
<dbReference type="SUPFAM" id="SSF56219">
    <property type="entry name" value="DNase I-like"/>
    <property type="match status" value="1"/>
</dbReference>
<name>A0AAX3N2W0_9BACL</name>
<sequence length="271" mass="31277">MKILTLNTHAWMEEDQLTKMDQLAEFIRTQDFDVIALQEVNQSQREVPLSDDDLKHFHVTDDEAVVKADNYAHVLRAQIGTDYYWTYIPIHVGFEKYDEGLAFLSKTPILDAFEAYVSEMRDYENYRTRKILGIKTVISGEETWFVNGHYGWWHDEESFRGQWDNSLAVLEKVKDQPAFIMGDFNNAAHLEGEGYDYVTQSGWHDCYELAEEKDEGYTVVKAIAGWENNKQKLRIDYVFSNRKLAVKSSKVVLDGKDSPIVSDHSGVAVTL</sequence>
<gene>
    <name evidence="3" type="ORF">PUW23_07735</name>
    <name evidence="4" type="ORF">PUW25_07210</name>
</gene>
<keyword evidence="3" id="KW-0540">Nuclease</keyword>
<dbReference type="GO" id="GO:0016787">
    <property type="term" value="F:hydrolase activity"/>
    <property type="evidence" value="ECO:0007669"/>
    <property type="project" value="UniProtKB-KW"/>
</dbReference>
<evidence type="ECO:0000259" key="2">
    <source>
        <dbReference type="Pfam" id="PF03372"/>
    </source>
</evidence>
<organism evidence="3 5">
    <name type="scientific">Paenibacillus urinalis</name>
    <dbReference type="NCBI Taxonomy" id="521520"/>
    <lineage>
        <taxon>Bacteria</taxon>
        <taxon>Bacillati</taxon>
        <taxon>Bacillota</taxon>
        <taxon>Bacilli</taxon>
        <taxon>Bacillales</taxon>
        <taxon>Paenibacillaceae</taxon>
        <taxon>Paenibacillus</taxon>
    </lineage>
</organism>
<dbReference type="EMBL" id="CP118101">
    <property type="protein sequence ID" value="WDH84095.1"/>
    <property type="molecule type" value="Genomic_DNA"/>
</dbReference>
<dbReference type="Gene3D" id="3.60.10.10">
    <property type="entry name" value="Endonuclease/exonuclease/phosphatase"/>
    <property type="match status" value="1"/>
</dbReference>
<dbReference type="EMBL" id="CP118108">
    <property type="protein sequence ID" value="WDI03735.1"/>
    <property type="molecule type" value="Genomic_DNA"/>
</dbReference>
<dbReference type="RefSeq" id="WP_205053571.1">
    <property type="nucleotide sequence ID" value="NZ_CP118101.1"/>
</dbReference>
<dbReference type="Proteomes" id="UP001221519">
    <property type="component" value="Chromosome"/>
</dbReference>
<dbReference type="InterPro" id="IPR051547">
    <property type="entry name" value="TDP2-like"/>
</dbReference>
<evidence type="ECO:0000313" key="4">
    <source>
        <dbReference type="EMBL" id="WDI03735.1"/>
    </source>
</evidence>
<dbReference type="Proteomes" id="UP001220962">
    <property type="component" value="Chromosome"/>
</dbReference>
<dbReference type="CDD" id="cd09079">
    <property type="entry name" value="RgfB-like"/>
    <property type="match status" value="1"/>
</dbReference>
<keyword evidence="6" id="KW-1185">Reference proteome</keyword>
<reference evidence="3 6" key="1">
    <citation type="submission" date="2023-02" db="EMBL/GenBank/DDBJ databases">
        <title>Pathogen: clinical or host-associated sample.</title>
        <authorList>
            <person name="Hergert J."/>
            <person name="Casey R."/>
            <person name="Wagner J."/>
            <person name="Young E.L."/>
            <person name="Oakeson K.F."/>
        </authorList>
    </citation>
    <scope>NUCLEOTIDE SEQUENCE</scope>
    <source>
        <strain evidence="4 6">2022CK-00829</strain>
        <strain evidence="3">2022CK-00830</strain>
    </source>
</reference>
<proteinExistence type="predicted"/>
<protein>
    <submittedName>
        <fullName evidence="3">Endonuclease/exonuclease/phosphatase family protein</fullName>
    </submittedName>
</protein>
<keyword evidence="3" id="KW-0255">Endonuclease</keyword>
<evidence type="ECO:0000313" key="5">
    <source>
        <dbReference type="Proteomes" id="UP001220962"/>
    </source>
</evidence>
<evidence type="ECO:0000256" key="1">
    <source>
        <dbReference type="ARBA" id="ARBA00022801"/>
    </source>
</evidence>
<keyword evidence="1" id="KW-0378">Hydrolase</keyword>
<feature type="domain" description="Endonuclease/exonuclease/phosphatase" evidence="2">
    <location>
        <begin position="19"/>
        <end position="264"/>
    </location>
</feature>
<dbReference type="AlphaFoldDB" id="A0AAX3N2W0"/>
<evidence type="ECO:0000313" key="6">
    <source>
        <dbReference type="Proteomes" id="UP001221519"/>
    </source>
</evidence>
<dbReference type="PANTHER" id="PTHR15822:SF23">
    <property type="entry name" value="ENDONUCLEASE_EXONUCLEASE_PHOSPHATASE FAMILY PROTEIN"/>
    <property type="match status" value="1"/>
</dbReference>
<accession>A0AAX3N2W0</accession>
<dbReference type="PANTHER" id="PTHR15822">
    <property type="entry name" value="TRAF AND TNF RECEPTOR-ASSOCIATED PROTEIN"/>
    <property type="match status" value="1"/>
</dbReference>
<dbReference type="InterPro" id="IPR036691">
    <property type="entry name" value="Endo/exonu/phosph_ase_sf"/>
</dbReference>
<dbReference type="InterPro" id="IPR005135">
    <property type="entry name" value="Endo/exonuclease/phosphatase"/>
</dbReference>
<dbReference type="Pfam" id="PF03372">
    <property type="entry name" value="Exo_endo_phos"/>
    <property type="match status" value="1"/>
</dbReference>